<dbReference type="GO" id="GO:0004864">
    <property type="term" value="F:protein phosphatase inhibitor activity"/>
    <property type="evidence" value="ECO:0007669"/>
    <property type="project" value="InterPro"/>
</dbReference>
<dbReference type="Proteomes" id="UP001454036">
    <property type="component" value="Unassembled WGS sequence"/>
</dbReference>
<dbReference type="SMART" id="SM01037">
    <property type="entry name" value="Bet_v_1"/>
    <property type="match status" value="1"/>
</dbReference>
<accession>A0AAV3QG13</accession>
<dbReference type="InterPro" id="IPR024949">
    <property type="entry name" value="Bet_v_I_allergen"/>
</dbReference>
<dbReference type="GO" id="GO:0009738">
    <property type="term" value="P:abscisic acid-activated signaling pathway"/>
    <property type="evidence" value="ECO:0007669"/>
    <property type="project" value="InterPro"/>
</dbReference>
<proteinExistence type="inferred from homology"/>
<dbReference type="GO" id="GO:0006952">
    <property type="term" value="P:defense response"/>
    <property type="evidence" value="ECO:0007669"/>
    <property type="project" value="InterPro"/>
</dbReference>
<name>A0AAV3QG13_LITER</name>
<dbReference type="CDD" id="cd07816">
    <property type="entry name" value="Bet_v1-like"/>
    <property type="match status" value="1"/>
</dbReference>
<evidence type="ECO:0000313" key="4">
    <source>
        <dbReference type="Proteomes" id="UP001454036"/>
    </source>
</evidence>
<comment type="caution">
    <text evidence="3">The sequence shown here is derived from an EMBL/GenBank/DDBJ whole genome shotgun (WGS) entry which is preliminary data.</text>
</comment>
<gene>
    <name evidence="3" type="ORF">LIER_18942</name>
</gene>
<dbReference type="PANTHER" id="PTHR31213">
    <property type="entry name" value="OS08G0374000 PROTEIN-RELATED"/>
    <property type="match status" value="1"/>
</dbReference>
<dbReference type="InterPro" id="IPR050279">
    <property type="entry name" value="Plant_def-hormone_signal"/>
</dbReference>
<dbReference type="PRINTS" id="PR00634">
    <property type="entry name" value="BETALLERGEN"/>
</dbReference>
<keyword evidence="4" id="KW-1185">Reference proteome</keyword>
<dbReference type="InterPro" id="IPR000916">
    <property type="entry name" value="Bet_v_I/MLP"/>
</dbReference>
<dbReference type="FunFam" id="3.30.530.20:FF:000007">
    <property type="entry name" value="Major pollen allergen Bet v 1-A"/>
    <property type="match status" value="1"/>
</dbReference>
<dbReference type="Gene3D" id="3.30.530.20">
    <property type="match status" value="1"/>
</dbReference>
<feature type="domain" description="Bet v I/Major latex protein" evidence="2">
    <location>
        <begin position="1"/>
        <end position="152"/>
    </location>
</feature>
<dbReference type="GO" id="GO:0010427">
    <property type="term" value="F:abscisic acid binding"/>
    <property type="evidence" value="ECO:0007669"/>
    <property type="project" value="InterPro"/>
</dbReference>
<dbReference type="GO" id="GO:0005737">
    <property type="term" value="C:cytoplasm"/>
    <property type="evidence" value="ECO:0007669"/>
    <property type="project" value="TreeGrafter"/>
</dbReference>
<evidence type="ECO:0000313" key="3">
    <source>
        <dbReference type="EMBL" id="GAA0162959.1"/>
    </source>
</evidence>
<evidence type="ECO:0000259" key="2">
    <source>
        <dbReference type="SMART" id="SM01037"/>
    </source>
</evidence>
<dbReference type="EMBL" id="BAABME010004613">
    <property type="protein sequence ID" value="GAA0162959.1"/>
    <property type="molecule type" value="Genomic_DNA"/>
</dbReference>
<dbReference type="AlphaFoldDB" id="A0AAV3QG13"/>
<reference evidence="3 4" key="1">
    <citation type="submission" date="2024-01" db="EMBL/GenBank/DDBJ databases">
        <title>The complete chloroplast genome sequence of Lithospermum erythrorhizon: insights into the phylogenetic relationship among Boraginaceae species and the maternal lineages of purple gromwells.</title>
        <authorList>
            <person name="Okada T."/>
            <person name="Watanabe K."/>
        </authorList>
    </citation>
    <scope>NUCLEOTIDE SEQUENCE [LARGE SCALE GENOMIC DNA]</scope>
</reference>
<organism evidence="3 4">
    <name type="scientific">Lithospermum erythrorhizon</name>
    <name type="common">Purple gromwell</name>
    <name type="synonym">Lithospermum officinale var. erythrorhizon</name>
    <dbReference type="NCBI Taxonomy" id="34254"/>
    <lineage>
        <taxon>Eukaryota</taxon>
        <taxon>Viridiplantae</taxon>
        <taxon>Streptophyta</taxon>
        <taxon>Embryophyta</taxon>
        <taxon>Tracheophyta</taxon>
        <taxon>Spermatophyta</taxon>
        <taxon>Magnoliopsida</taxon>
        <taxon>eudicotyledons</taxon>
        <taxon>Gunneridae</taxon>
        <taxon>Pentapetalae</taxon>
        <taxon>asterids</taxon>
        <taxon>lamiids</taxon>
        <taxon>Boraginales</taxon>
        <taxon>Boraginaceae</taxon>
        <taxon>Boraginoideae</taxon>
        <taxon>Lithospermeae</taxon>
        <taxon>Lithospermum</taxon>
    </lineage>
</organism>
<dbReference type="GO" id="GO:0005634">
    <property type="term" value="C:nucleus"/>
    <property type="evidence" value="ECO:0007669"/>
    <property type="project" value="TreeGrafter"/>
</dbReference>
<sequence>MAIIVQDLEFRSSISQSRWFSAHILDGDNLLPKIVPEIIKDVEILEGDGGPGTIKLIHFAEDNQLKNIKHRVDKLDEDSYEYSYSIIEGDALMDVLKVISCDIKIVPSAVDGGSIFKMSNKYHTKGDAQLKEEDINFGKEYTLAICKAIEAYL</sequence>
<dbReference type="SUPFAM" id="SSF55961">
    <property type="entry name" value="Bet v1-like"/>
    <property type="match status" value="1"/>
</dbReference>
<dbReference type="Pfam" id="PF00407">
    <property type="entry name" value="Bet_v_1"/>
    <property type="match status" value="1"/>
</dbReference>
<dbReference type="GO" id="GO:0038023">
    <property type="term" value="F:signaling receptor activity"/>
    <property type="evidence" value="ECO:0007669"/>
    <property type="project" value="InterPro"/>
</dbReference>
<comment type="similarity">
    <text evidence="1">Belongs to the BetVI family.</text>
</comment>
<evidence type="ECO:0000256" key="1">
    <source>
        <dbReference type="ARBA" id="ARBA00009744"/>
    </source>
</evidence>
<protein>
    <recommendedName>
        <fullName evidence="2">Bet v I/Major latex protein domain-containing protein</fullName>
    </recommendedName>
</protein>
<dbReference type="InterPro" id="IPR023393">
    <property type="entry name" value="START-like_dom_sf"/>
</dbReference>
<dbReference type="PANTHER" id="PTHR31213:SF55">
    <property type="entry name" value="STRESS-INDUCED PROTEIN SAM22"/>
    <property type="match status" value="1"/>
</dbReference>